<dbReference type="InterPro" id="IPR032466">
    <property type="entry name" value="Metal_Hydrolase"/>
</dbReference>
<dbReference type="AlphaFoldDB" id="A0A9D1LDM4"/>
<accession>A0A9D1LDM4</accession>
<dbReference type="Pfam" id="PF01979">
    <property type="entry name" value="Amidohydro_1"/>
    <property type="match status" value="1"/>
</dbReference>
<dbReference type="Gene3D" id="2.30.40.10">
    <property type="entry name" value="Urease, subunit C, domain 1"/>
    <property type="match status" value="2"/>
</dbReference>
<dbReference type="InterPro" id="IPR006680">
    <property type="entry name" value="Amidohydro-rel"/>
</dbReference>
<dbReference type="InterPro" id="IPR050378">
    <property type="entry name" value="Metallo-dep_Hydrolases_sf"/>
</dbReference>
<comment type="caution">
    <text evidence="3">The sequence shown here is derived from an EMBL/GenBank/DDBJ whole genome shotgun (WGS) entry which is preliminary data.</text>
</comment>
<name>A0A9D1LDM4_9BURK</name>
<dbReference type="InterPro" id="IPR011059">
    <property type="entry name" value="Metal-dep_hydrolase_composite"/>
</dbReference>
<protein>
    <submittedName>
        <fullName evidence="3">Amidohydrolase family protein</fullName>
    </submittedName>
</protein>
<gene>
    <name evidence="3" type="ORF">IAC56_00485</name>
</gene>
<dbReference type="PANTHER" id="PTHR11647:SF1">
    <property type="entry name" value="COLLAPSIN RESPONSE MEDIATOR PROTEIN"/>
    <property type="match status" value="1"/>
</dbReference>
<dbReference type="Proteomes" id="UP000824083">
    <property type="component" value="Unassembled WGS sequence"/>
</dbReference>
<sequence length="465" mass="50067">MWDLILKNGHVVDPLNNRNGVMDIAIENGKIAAVGENLCGKARTIEDCEGRLVIPGIIDPHLHLGSVFGGPHGFRMAALSGVTTCLDMAGPLDDILAHGKTDGAGINVAILDGFDPDTLYQTKNPNREQIKRFIDGAVEGGAVGVKLLGGHYPLDVEACRNTIELSFENKNFVAWHAGSLSSRSDLTGMREAIETAAGLPLHLAHVNSYCRGHIKSPQEEADEAIDLLKKNPNIWGEAYLSPLNGTNIDAADDGSIPDYVTRCCLEIFKLPVNREGIKEAFRQGLLYLLLDTGRVADIWEGEKGLAKWEANGCKGMGCFTVNPAVSRMMLCSAKRDDGQFVVDSISTDGGCVPRNVIAAMGLNLVKFGAITLSEFVMKSSLNAARHLRLNDRGHFSEGAAADIAVVDYDRSKVVETYVNGCLTMKNGELYGSGMTLITTEKGVKAAKEHGYDTIVVDLSDLGKVR</sequence>
<proteinExistence type="predicted"/>
<evidence type="ECO:0000313" key="3">
    <source>
        <dbReference type="EMBL" id="HIU36748.1"/>
    </source>
</evidence>
<reference evidence="3" key="1">
    <citation type="submission" date="2020-10" db="EMBL/GenBank/DDBJ databases">
        <authorList>
            <person name="Gilroy R."/>
        </authorList>
    </citation>
    <scope>NUCLEOTIDE SEQUENCE</scope>
    <source>
        <strain evidence="3">7463</strain>
    </source>
</reference>
<organism evidence="3 4">
    <name type="scientific">Candidatus Aphodousia faecigallinarum</name>
    <dbReference type="NCBI Taxonomy" id="2840677"/>
    <lineage>
        <taxon>Bacteria</taxon>
        <taxon>Pseudomonadati</taxon>
        <taxon>Pseudomonadota</taxon>
        <taxon>Betaproteobacteria</taxon>
        <taxon>Burkholderiales</taxon>
        <taxon>Sutterellaceae</taxon>
        <taxon>Sutterellaceae incertae sedis</taxon>
        <taxon>Candidatus Aphodousia</taxon>
    </lineage>
</organism>
<dbReference type="SUPFAM" id="SSF51556">
    <property type="entry name" value="Metallo-dependent hydrolases"/>
    <property type="match status" value="1"/>
</dbReference>
<reference evidence="3" key="2">
    <citation type="journal article" date="2021" name="PeerJ">
        <title>Extensive microbial diversity within the chicken gut microbiome revealed by metagenomics and culture.</title>
        <authorList>
            <person name="Gilroy R."/>
            <person name="Ravi A."/>
            <person name="Getino M."/>
            <person name="Pursley I."/>
            <person name="Horton D.L."/>
            <person name="Alikhan N.F."/>
            <person name="Baker D."/>
            <person name="Gharbi K."/>
            <person name="Hall N."/>
            <person name="Watson M."/>
            <person name="Adriaenssens E.M."/>
            <person name="Foster-Nyarko E."/>
            <person name="Jarju S."/>
            <person name="Secka A."/>
            <person name="Antonio M."/>
            <person name="Oren A."/>
            <person name="Chaudhuri R.R."/>
            <person name="La Ragione R."/>
            <person name="Hildebrand F."/>
            <person name="Pallen M.J."/>
        </authorList>
    </citation>
    <scope>NUCLEOTIDE SEQUENCE</scope>
    <source>
        <strain evidence="3">7463</strain>
    </source>
</reference>
<dbReference type="EMBL" id="DVMY01000015">
    <property type="protein sequence ID" value="HIU36748.1"/>
    <property type="molecule type" value="Genomic_DNA"/>
</dbReference>
<dbReference type="PANTHER" id="PTHR11647">
    <property type="entry name" value="HYDRANTOINASE/DIHYDROPYRIMIDINASE FAMILY MEMBER"/>
    <property type="match status" value="1"/>
</dbReference>
<feature type="domain" description="Amidohydrolase-related" evidence="2">
    <location>
        <begin position="336"/>
        <end position="410"/>
    </location>
</feature>
<comment type="cofactor">
    <cofactor evidence="1">
        <name>Zn(2+)</name>
        <dbReference type="ChEBI" id="CHEBI:29105"/>
    </cofactor>
</comment>
<evidence type="ECO:0000313" key="4">
    <source>
        <dbReference type="Proteomes" id="UP000824083"/>
    </source>
</evidence>
<dbReference type="SUPFAM" id="SSF51338">
    <property type="entry name" value="Composite domain of metallo-dependent hydrolases"/>
    <property type="match status" value="1"/>
</dbReference>
<dbReference type="Gene3D" id="3.20.20.140">
    <property type="entry name" value="Metal-dependent hydrolases"/>
    <property type="match status" value="2"/>
</dbReference>
<evidence type="ECO:0000256" key="1">
    <source>
        <dbReference type="ARBA" id="ARBA00001947"/>
    </source>
</evidence>
<evidence type="ECO:0000259" key="2">
    <source>
        <dbReference type="Pfam" id="PF01979"/>
    </source>
</evidence>
<dbReference type="GO" id="GO:0016810">
    <property type="term" value="F:hydrolase activity, acting on carbon-nitrogen (but not peptide) bonds"/>
    <property type="evidence" value="ECO:0007669"/>
    <property type="project" value="InterPro"/>
</dbReference>